<dbReference type="FunFam" id="3.40.1440.10:FF:000005">
    <property type="entry name" value="Structure-specific endonuclease subunit SLX1 homolog"/>
    <property type="match status" value="1"/>
</dbReference>
<comment type="similarity">
    <text evidence="1">Belongs to the SLX1 family.</text>
</comment>
<dbReference type="SMART" id="SM00465">
    <property type="entry name" value="GIYc"/>
    <property type="match status" value="1"/>
</dbReference>
<keyword evidence="1" id="KW-0234">DNA repair</keyword>
<dbReference type="CDD" id="cd10455">
    <property type="entry name" value="GIY-YIG_SLX1"/>
    <property type="match status" value="1"/>
</dbReference>
<dbReference type="Proteomes" id="UP000077755">
    <property type="component" value="Chromosome 1"/>
</dbReference>
<dbReference type="InterPro" id="IPR000305">
    <property type="entry name" value="GIY-YIG_endonuc"/>
</dbReference>
<organism evidence="3 4">
    <name type="scientific">Daucus carota subsp. sativus</name>
    <name type="common">Carrot</name>
    <dbReference type="NCBI Taxonomy" id="79200"/>
    <lineage>
        <taxon>Eukaryota</taxon>
        <taxon>Viridiplantae</taxon>
        <taxon>Streptophyta</taxon>
        <taxon>Embryophyta</taxon>
        <taxon>Tracheophyta</taxon>
        <taxon>Spermatophyta</taxon>
        <taxon>Magnoliopsida</taxon>
        <taxon>eudicotyledons</taxon>
        <taxon>Gunneridae</taxon>
        <taxon>Pentapetalae</taxon>
        <taxon>asterids</taxon>
        <taxon>campanulids</taxon>
        <taxon>Apiales</taxon>
        <taxon>Apiaceae</taxon>
        <taxon>Apioideae</taxon>
        <taxon>Scandiceae</taxon>
        <taxon>Daucinae</taxon>
        <taxon>Daucus</taxon>
        <taxon>Daucus sect. Daucus</taxon>
    </lineage>
</organism>
<keyword evidence="1" id="KW-0378">Hydrolase</keyword>
<evidence type="ECO:0000313" key="4">
    <source>
        <dbReference type="Proteomes" id="UP000077755"/>
    </source>
</evidence>
<dbReference type="Gramene" id="KZN12142">
    <property type="protein sequence ID" value="KZN12142"/>
    <property type="gene ID" value="DCAR_004798"/>
</dbReference>
<proteinExistence type="inferred from homology"/>
<accession>A0A166JGK7</accession>
<evidence type="ECO:0000256" key="1">
    <source>
        <dbReference type="HAMAP-Rule" id="MF_03100"/>
    </source>
</evidence>
<dbReference type="GO" id="GO:0017108">
    <property type="term" value="F:5'-flap endonuclease activity"/>
    <property type="evidence" value="ECO:0007669"/>
    <property type="project" value="InterPro"/>
</dbReference>
<keyword evidence="1" id="KW-0227">DNA damage</keyword>
<sequence length="394" mass="44000">MGKNGRRVGGENGECENYNDKHVNPCDTRRRRQGKEETQGGGGEEEEKEGGGEFFACYLLTSLSPRYKGHTYIGFTVNPKRRIKQHNGEMTSGAFRTKSKRPWEMALCIYGFPTNTAALQFEWAWQHPTESLAVRKAASKFKSLSGIANKVKLAFTMLALSSWQSLDLTVNFFSTKYQRHCAGCPPLPEQMNIQMCSMDELPCYTGYEQKVYHHVGSDIEESDGLAKYKKGKNVGLGYIKVKETLDCNTGPNSVDCIKRAEKKTAVSTQNISRSDLVQPRSTLLEYNHHPQPSRTNKPLEEVVSCSHVAAFQGSILSQGKSCSAELISPAERDMPNINVFGKDEVLIVDPTVLSNVEVVDLSTPETGCRTRLHAKNRRNDESKFIDLTKSPVFV</sequence>
<keyword evidence="1" id="KW-0255">Endonuclease</keyword>
<dbReference type="Pfam" id="PF01541">
    <property type="entry name" value="GIY-YIG"/>
    <property type="match status" value="1"/>
</dbReference>
<name>A0A166JGK7_DAUCS</name>
<protein>
    <recommendedName>
        <fullName evidence="1">Structure-specific endonuclease subunit SLX1 homolog</fullName>
        <ecNumber evidence="1">3.1.-.-</ecNumber>
    </recommendedName>
</protein>
<dbReference type="EMBL" id="CP093343">
    <property type="protein sequence ID" value="WOG86032.1"/>
    <property type="molecule type" value="Genomic_DNA"/>
</dbReference>
<dbReference type="KEGG" id="dcr:108207709"/>
<dbReference type="HAMAP" id="MF_03100">
    <property type="entry name" value="Endonuc_su_Slx1"/>
    <property type="match status" value="1"/>
</dbReference>
<dbReference type="EC" id="3.1.-.-" evidence="1"/>
<keyword evidence="1" id="KW-0539">Nucleus</keyword>
<evidence type="ECO:0000313" key="3">
    <source>
        <dbReference type="EMBL" id="WOG86032.1"/>
    </source>
</evidence>
<comment type="caution">
    <text evidence="1">Lacks conserved residue(s) required for the propagation of feature annotation.</text>
</comment>
<dbReference type="InterPro" id="IPR035901">
    <property type="entry name" value="GIY-YIG_endonuc_sf"/>
</dbReference>
<reference evidence="3" key="2">
    <citation type="submission" date="2022-03" db="EMBL/GenBank/DDBJ databases">
        <title>Draft title - Genomic analysis of global carrot germplasm unveils the trajectory of domestication and the origin of high carotenoid orange carrot.</title>
        <authorList>
            <person name="Iorizzo M."/>
            <person name="Ellison S."/>
            <person name="Senalik D."/>
            <person name="Macko-Podgorni A."/>
            <person name="Grzebelus D."/>
            <person name="Bostan H."/>
            <person name="Rolling W."/>
            <person name="Curaba J."/>
            <person name="Simon P."/>
        </authorList>
    </citation>
    <scope>NUCLEOTIDE SEQUENCE</scope>
    <source>
        <tissue evidence="3">Leaf</tissue>
    </source>
</reference>
<keyword evidence="1" id="KW-0540">Nuclease</keyword>
<dbReference type="GO" id="GO:0033557">
    <property type="term" value="C:Slx1-Slx4 complex"/>
    <property type="evidence" value="ECO:0007669"/>
    <property type="project" value="UniProtKB-UniRule"/>
</dbReference>
<dbReference type="PANTHER" id="PTHR20208:SF10">
    <property type="entry name" value="STRUCTURE-SPECIFIC ENDONUCLEASE SUBUNIT SLX1"/>
    <property type="match status" value="1"/>
</dbReference>
<dbReference type="AlphaFoldDB" id="A0A166JGK7"/>
<keyword evidence="4" id="KW-1185">Reference proteome</keyword>
<comment type="function">
    <text evidence="1">Catalytic subunit of a heterodimeric structure-specific endonuclease that resolves DNA secondary structures generated during DNA repair and recombination. Has endonuclease activity towards branched DNA substrates, introducing single-strand cuts in duplex DNA close to junctions with ss-DNA.</text>
</comment>
<keyword evidence="1" id="KW-0233">DNA recombination</keyword>
<dbReference type="GO" id="GO:0008821">
    <property type="term" value="F:crossover junction DNA endonuclease activity"/>
    <property type="evidence" value="ECO:0007669"/>
    <property type="project" value="TreeGrafter"/>
</dbReference>
<dbReference type="PROSITE" id="PS50164">
    <property type="entry name" value="GIY_YIG"/>
    <property type="match status" value="1"/>
</dbReference>
<dbReference type="PANTHER" id="PTHR20208">
    <property type="entry name" value="STRUCTURE-SPECIFIC ENDONUCLEASE SUBUNIT SLX1"/>
    <property type="match status" value="1"/>
</dbReference>
<dbReference type="InterPro" id="IPR050381">
    <property type="entry name" value="SLX1_endonuclease"/>
</dbReference>
<feature type="region of interest" description="Disordered" evidence="2">
    <location>
        <begin position="1"/>
        <end position="49"/>
    </location>
</feature>
<evidence type="ECO:0000256" key="2">
    <source>
        <dbReference type="SAM" id="MobiDB-lite"/>
    </source>
</evidence>
<dbReference type="OrthoDB" id="24645at2759"/>
<dbReference type="InterPro" id="IPR027520">
    <property type="entry name" value="Slx1"/>
</dbReference>
<comment type="subunit">
    <text evidence="1">Forms a heterodimer with a member of the SLX4 family.</text>
</comment>
<reference evidence="3" key="1">
    <citation type="journal article" date="2016" name="Nat. Genet.">
        <title>A high-quality carrot genome assembly provides new insights into carotenoid accumulation and asterid genome evolution.</title>
        <authorList>
            <person name="Iorizzo M."/>
            <person name="Ellison S."/>
            <person name="Senalik D."/>
            <person name="Zeng P."/>
            <person name="Satapoomin P."/>
            <person name="Huang J."/>
            <person name="Bowman M."/>
            <person name="Iovene M."/>
            <person name="Sanseverino W."/>
            <person name="Cavagnaro P."/>
            <person name="Yildiz M."/>
            <person name="Macko-Podgorni A."/>
            <person name="Moranska E."/>
            <person name="Grzebelus E."/>
            <person name="Grzebelus D."/>
            <person name="Ashrafi H."/>
            <person name="Zheng Z."/>
            <person name="Cheng S."/>
            <person name="Spooner D."/>
            <person name="Van Deynze A."/>
            <person name="Simon P."/>
        </authorList>
    </citation>
    <scope>NUCLEOTIDE SEQUENCE</scope>
    <source>
        <tissue evidence="3">Leaf</tissue>
    </source>
</reference>
<dbReference type="Gene3D" id="3.40.1440.10">
    <property type="entry name" value="GIY-YIG endonuclease"/>
    <property type="match status" value="1"/>
</dbReference>
<comment type="cofactor">
    <cofactor evidence="1">
        <name>a divalent metal cation</name>
        <dbReference type="ChEBI" id="CHEBI:60240"/>
    </cofactor>
</comment>
<feature type="compositionally biased region" description="Basic and acidic residues" evidence="2">
    <location>
        <begin position="18"/>
        <end position="38"/>
    </location>
</feature>
<gene>
    <name evidence="3" type="ORF">DCAR_0105226</name>
</gene>
<comment type="subcellular location">
    <subcellularLocation>
        <location evidence="1">Nucleus</location>
    </subcellularLocation>
</comment>
<dbReference type="GO" id="GO:0000724">
    <property type="term" value="P:double-strand break repair via homologous recombination"/>
    <property type="evidence" value="ECO:0007669"/>
    <property type="project" value="TreeGrafter"/>
</dbReference>